<dbReference type="CDD" id="cd13831">
    <property type="entry name" value="HU"/>
    <property type="match status" value="1"/>
</dbReference>
<proteinExistence type="inferred from homology"/>
<dbReference type="PANTHER" id="PTHR33175">
    <property type="entry name" value="DNA-BINDING PROTEIN HU"/>
    <property type="match status" value="1"/>
</dbReference>
<gene>
    <name evidence="6" type="ORF">QUV96_01300</name>
</gene>
<reference evidence="6 7" key="3">
    <citation type="submission" date="2023-06" db="EMBL/GenBank/DDBJ databases">
        <authorList>
            <person name="Zeman M."/>
            <person name="Kubasova T."/>
            <person name="Jahodarova E."/>
            <person name="Nykrynova M."/>
            <person name="Rychlik I."/>
        </authorList>
    </citation>
    <scope>NUCLEOTIDE SEQUENCE [LARGE SCALE GENOMIC DNA]</scope>
    <source>
        <strain evidence="6 7">ET39</strain>
    </source>
</reference>
<dbReference type="EMBL" id="JAUDCG010000003">
    <property type="protein sequence ID" value="MDM8156269.1"/>
    <property type="molecule type" value="Genomic_DNA"/>
</dbReference>
<dbReference type="Pfam" id="PF00216">
    <property type="entry name" value="Bac_DNA_binding"/>
    <property type="match status" value="1"/>
</dbReference>
<dbReference type="PRINTS" id="PR01727">
    <property type="entry name" value="DNABINDINGHU"/>
</dbReference>
<evidence type="ECO:0000256" key="3">
    <source>
        <dbReference type="ARBA" id="ARBA00023125"/>
    </source>
</evidence>
<dbReference type="Proteomes" id="UP001529340">
    <property type="component" value="Unassembled WGS sequence"/>
</dbReference>
<reference evidence="7" key="2">
    <citation type="submission" date="2023-06" db="EMBL/GenBank/DDBJ databases">
        <title>Identification and characterization of horizontal gene transfer across gut microbiota members of farm animals based on homology search.</title>
        <authorList>
            <person name="Zeman M."/>
            <person name="Kubasova T."/>
            <person name="Jahodarova E."/>
            <person name="Nykrynova M."/>
            <person name="Rychlik I."/>
        </authorList>
    </citation>
    <scope>NUCLEOTIDE SEQUENCE [LARGE SCALE GENOMIC DNA]</scope>
    <source>
        <strain evidence="7">ET39</strain>
    </source>
</reference>
<evidence type="ECO:0000256" key="2">
    <source>
        <dbReference type="ARBA" id="ARBA00023067"/>
    </source>
</evidence>
<evidence type="ECO:0000256" key="5">
    <source>
        <dbReference type="SAM" id="MobiDB-lite"/>
    </source>
</evidence>
<keyword evidence="2" id="KW-0226">DNA condensation</keyword>
<reference evidence="6 7" key="1">
    <citation type="submission" date="2023-06" db="EMBL/GenBank/DDBJ databases">
        <title>Identification and characterization of horizontal gene transfer across gut microbiota members of farm animals based on homology search.</title>
        <authorList>
            <person name="Schwarzerova J."/>
            <person name="Nykrynova M."/>
            <person name="Jureckova K."/>
            <person name="Cejkova D."/>
            <person name="Rychlik I."/>
        </authorList>
    </citation>
    <scope>NUCLEOTIDE SEQUENCE [LARGE SCALE GENOMIC DNA]</scope>
    <source>
        <strain evidence="6 7">ET39</strain>
    </source>
</reference>
<comment type="caution">
    <text evidence="6">The sequence shown here is derived from an EMBL/GenBank/DDBJ whole genome shotgun (WGS) entry which is preliminary data.</text>
</comment>
<dbReference type="GO" id="GO:0003677">
    <property type="term" value="F:DNA binding"/>
    <property type="evidence" value="ECO:0007669"/>
    <property type="project" value="UniProtKB-KW"/>
</dbReference>
<dbReference type="Gene3D" id="4.10.520.10">
    <property type="entry name" value="IHF-like DNA-binding proteins"/>
    <property type="match status" value="1"/>
</dbReference>
<dbReference type="SMART" id="SM00411">
    <property type="entry name" value="BHL"/>
    <property type="match status" value="1"/>
</dbReference>
<evidence type="ECO:0000256" key="1">
    <source>
        <dbReference type="ARBA" id="ARBA00010529"/>
    </source>
</evidence>
<protein>
    <submittedName>
        <fullName evidence="6">HU family DNA-binding protein</fullName>
    </submittedName>
</protein>
<feature type="region of interest" description="Disordered" evidence="5">
    <location>
        <begin position="62"/>
        <end position="94"/>
    </location>
</feature>
<keyword evidence="7" id="KW-1185">Reference proteome</keyword>
<dbReference type="PROSITE" id="PS00045">
    <property type="entry name" value="HISTONE_LIKE"/>
    <property type="match status" value="1"/>
</dbReference>
<dbReference type="RefSeq" id="WP_289606738.1">
    <property type="nucleotide sequence ID" value="NZ_JAUDCG010000003.1"/>
</dbReference>
<sequence length="94" mass="10074">MDKIVNKKALVDCVAEKLEISKKNAAVAVDTVFEEIANVLAEGGKADITGFGKFEVTERPARMGINPATKEKMPIPASKAPKFKASKSLKDAVK</sequence>
<dbReference type="InterPro" id="IPR020816">
    <property type="entry name" value="Histone-like_DNA-bd_CS"/>
</dbReference>
<comment type="similarity">
    <text evidence="1 4">Belongs to the bacterial histone-like protein family.</text>
</comment>
<name>A0ABT7U9G3_9FIRM</name>
<organism evidence="6 7">
    <name type="scientific">Amedibacillus dolichus</name>
    <dbReference type="NCBI Taxonomy" id="31971"/>
    <lineage>
        <taxon>Bacteria</taxon>
        <taxon>Bacillati</taxon>
        <taxon>Bacillota</taxon>
        <taxon>Erysipelotrichia</taxon>
        <taxon>Erysipelotrichales</taxon>
        <taxon>Erysipelotrichaceae</taxon>
        <taxon>Amedibacillus</taxon>
    </lineage>
</organism>
<dbReference type="SUPFAM" id="SSF47729">
    <property type="entry name" value="IHF-like DNA-binding proteins"/>
    <property type="match status" value="1"/>
</dbReference>
<evidence type="ECO:0000256" key="4">
    <source>
        <dbReference type="RuleBase" id="RU003939"/>
    </source>
</evidence>
<dbReference type="InterPro" id="IPR010992">
    <property type="entry name" value="IHF-like_DNA-bd_dom_sf"/>
</dbReference>
<evidence type="ECO:0000313" key="7">
    <source>
        <dbReference type="Proteomes" id="UP001529340"/>
    </source>
</evidence>
<evidence type="ECO:0000313" key="6">
    <source>
        <dbReference type="EMBL" id="MDM8156269.1"/>
    </source>
</evidence>
<keyword evidence="3 6" id="KW-0238">DNA-binding</keyword>
<dbReference type="PANTHER" id="PTHR33175:SF3">
    <property type="entry name" value="DNA-BINDING PROTEIN HU-BETA"/>
    <property type="match status" value="1"/>
</dbReference>
<accession>A0ABT7U9G3</accession>
<dbReference type="InterPro" id="IPR000119">
    <property type="entry name" value="Hist_DNA-bd"/>
</dbReference>